<feature type="transmembrane region" description="Helical" evidence="10">
    <location>
        <begin position="411"/>
        <end position="430"/>
    </location>
</feature>
<dbReference type="EMBL" id="ABCS01000052">
    <property type="protein sequence ID" value="EDM77097.1"/>
    <property type="molecule type" value="Genomic_DNA"/>
</dbReference>
<dbReference type="GO" id="GO:0016746">
    <property type="term" value="F:acyltransferase activity"/>
    <property type="evidence" value="ECO:0007669"/>
    <property type="project" value="UniProtKB-KW"/>
</dbReference>
<evidence type="ECO:0000256" key="5">
    <source>
        <dbReference type="ARBA" id="ARBA00022692"/>
    </source>
</evidence>
<feature type="transmembrane region" description="Helical" evidence="10">
    <location>
        <begin position="494"/>
        <end position="511"/>
    </location>
</feature>
<accession>A6GAN5</accession>
<dbReference type="InterPro" id="IPR028362">
    <property type="entry name" value="AlgI"/>
</dbReference>
<feature type="transmembrane region" description="Helical" evidence="10">
    <location>
        <begin position="6"/>
        <end position="23"/>
    </location>
</feature>
<comment type="subcellular location">
    <subcellularLocation>
        <location evidence="1">Cell membrane</location>
        <topology evidence="1">Multi-pass membrane protein</topology>
    </subcellularLocation>
</comment>
<dbReference type="PIRSF" id="PIRSF500217">
    <property type="entry name" value="AlgI"/>
    <property type="match status" value="1"/>
</dbReference>
<keyword evidence="5 10" id="KW-0812">Transmembrane</keyword>
<dbReference type="RefSeq" id="WP_006973777.1">
    <property type="nucleotide sequence ID" value="NZ_ABCS01000052.1"/>
</dbReference>
<evidence type="ECO:0000256" key="4">
    <source>
        <dbReference type="ARBA" id="ARBA00022679"/>
    </source>
</evidence>
<dbReference type="AlphaFoldDB" id="A6GAN5"/>
<feature type="transmembrane region" description="Helical" evidence="10">
    <location>
        <begin position="531"/>
        <end position="548"/>
    </location>
</feature>
<comment type="caution">
    <text evidence="11">The sequence shown here is derived from an EMBL/GenBank/DDBJ whole genome shotgun (WGS) entry which is preliminary data.</text>
</comment>
<sequence length="560" mass="63336">MLFPTFDFLLFLIPILVGFWLLADKPVARGLWLLVGSYFFYMAGPKTEPPPAPAYFAGLLLFSTILDFVAGKQIWALEDDYDSEDDEVHYRAKRIRKFWLTLSLVGNLGLLLYFKYVNFFIEAFTDMAGLAGWSVDPLHLDVVLPLGISFYTFQSLSYTLDIERGNLEPEPKFWRFALFVVFFPQLVAGPIVRAKDLLPQLREGPRFSAERIEEGAFRVVKGLAKKVVLGDWIAVHLTDKIFDAPGTFTSAELMLALYAYTLQIYADFSGYTDIAIGVGRMLGFDLPENFRRPYQAKDIGEYWRRWHMTLSGWLRDYLFFPLVARLGAKAGYIATWITMFLVGMWHGASWNFVIYANIHAGAMVFSRWNRVRKGERPMWVKALAWPLGTAALAAGVAAVCHYVLHVPRMESGAMGGLCAVFFVLICVLPRHDDVVADHGQGWLAKLAGAAHILLTFHFVIVSRIFFRSPDLETSRAFLAGLLEFDLSKGIRPGLVTPWIAAALIFGLVYHFTPEEWVTVHAKNLFRKVPGPVLGVIFLAFILGLMLLMEGSPRAFIYFQF</sequence>
<keyword evidence="6 10" id="KW-1133">Transmembrane helix</keyword>
<gene>
    <name evidence="11" type="ORF">PPSIR1_19679</name>
</gene>
<dbReference type="GO" id="GO:0005886">
    <property type="term" value="C:plasma membrane"/>
    <property type="evidence" value="ECO:0007669"/>
    <property type="project" value="UniProtKB-SubCell"/>
</dbReference>
<evidence type="ECO:0000313" key="11">
    <source>
        <dbReference type="EMBL" id="EDM77097.1"/>
    </source>
</evidence>
<evidence type="ECO:0000256" key="9">
    <source>
        <dbReference type="PIRNR" id="PIRNR016636"/>
    </source>
</evidence>
<dbReference type="GO" id="GO:0042121">
    <property type="term" value="P:alginic acid biosynthetic process"/>
    <property type="evidence" value="ECO:0007669"/>
    <property type="project" value="InterPro"/>
</dbReference>
<reference evidence="11 12" key="1">
    <citation type="submission" date="2007-06" db="EMBL/GenBank/DDBJ databases">
        <authorList>
            <person name="Shimkets L."/>
            <person name="Ferriera S."/>
            <person name="Johnson J."/>
            <person name="Kravitz S."/>
            <person name="Beeson K."/>
            <person name="Sutton G."/>
            <person name="Rogers Y.-H."/>
            <person name="Friedman R."/>
            <person name="Frazier M."/>
            <person name="Venter J.C."/>
        </authorList>
    </citation>
    <scope>NUCLEOTIDE SEQUENCE [LARGE SCALE GENOMIC DNA]</scope>
    <source>
        <strain evidence="11 12">SIR-1</strain>
    </source>
</reference>
<dbReference type="OrthoDB" id="139172at2"/>
<feature type="transmembrane region" description="Helical" evidence="10">
    <location>
        <begin position="52"/>
        <end position="70"/>
    </location>
</feature>
<evidence type="ECO:0000256" key="2">
    <source>
        <dbReference type="ARBA" id="ARBA00010323"/>
    </source>
</evidence>
<evidence type="ECO:0000256" key="7">
    <source>
        <dbReference type="ARBA" id="ARBA00023136"/>
    </source>
</evidence>
<dbReference type="InterPro" id="IPR024194">
    <property type="entry name" value="Ac/AlaTfrase_AlgI/DltB"/>
</dbReference>
<keyword evidence="3 9" id="KW-1003">Cell membrane</keyword>
<proteinExistence type="inferred from homology"/>
<feature type="transmembrane region" description="Helical" evidence="10">
    <location>
        <begin position="30"/>
        <end position="46"/>
    </location>
</feature>
<dbReference type="STRING" id="391625.PPSIR1_19679"/>
<evidence type="ECO:0000256" key="1">
    <source>
        <dbReference type="ARBA" id="ARBA00004651"/>
    </source>
</evidence>
<dbReference type="InterPro" id="IPR051085">
    <property type="entry name" value="MB_O-acyltransferase"/>
</dbReference>
<feature type="transmembrane region" description="Helical" evidence="10">
    <location>
        <begin position="378"/>
        <end position="404"/>
    </location>
</feature>
<dbReference type="PIRSF" id="PIRSF016636">
    <property type="entry name" value="AlgI_DltB"/>
    <property type="match status" value="1"/>
</dbReference>
<keyword evidence="7 9" id="KW-0472">Membrane</keyword>
<feature type="transmembrane region" description="Helical" evidence="10">
    <location>
        <begin position="442"/>
        <end position="466"/>
    </location>
</feature>
<organism evidence="11 12">
    <name type="scientific">Plesiocystis pacifica SIR-1</name>
    <dbReference type="NCBI Taxonomy" id="391625"/>
    <lineage>
        <taxon>Bacteria</taxon>
        <taxon>Pseudomonadati</taxon>
        <taxon>Myxococcota</taxon>
        <taxon>Polyangia</taxon>
        <taxon>Nannocystales</taxon>
        <taxon>Nannocystaceae</taxon>
        <taxon>Plesiocystis</taxon>
    </lineage>
</organism>
<evidence type="ECO:0000256" key="3">
    <source>
        <dbReference type="ARBA" id="ARBA00022475"/>
    </source>
</evidence>
<keyword evidence="4 9" id="KW-0808">Transferase</keyword>
<feature type="transmembrane region" description="Helical" evidence="10">
    <location>
        <begin position="333"/>
        <end position="358"/>
    </location>
</feature>
<keyword evidence="8 9" id="KW-0012">Acyltransferase</keyword>
<protein>
    <submittedName>
        <fullName evidence="11">Putative poly(Beta-D-mannuronate) O-acetylase (Alginate biosynthesis protein algI)</fullName>
    </submittedName>
</protein>
<feature type="transmembrane region" description="Helical" evidence="10">
    <location>
        <begin position="173"/>
        <end position="192"/>
    </location>
</feature>
<feature type="transmembrane region" description="Helical" evidence="10">
    <location>
        <begin position="98"/>
        <end position="117"/>
    </location>
</feature>
<evidence type="ECO:0000313" key="12">
    <source>
        <dbReference type="Proteomes" id="UP000005801"/>
    </source>
</evidence>
<evidence type="ECO:0000256" key="6">
    <source>
        <dbReference type="ARBA" id="ARBA00022989"/>
    </source>
</evidence>
<dbReference type="PANTHER" id="PTHR13285:SF23">
    <property type="entry name" value="TEICHOIC ACID D-ALANYLTRANSFERASE"/>
    <property type="match status" value="1"/>
</dbReference>
<name>A6GAN5_9BACT</name>
<dbReference type="Pfam" id="PF03062">
    <property type="entry name" value="MBOAT"/>
    <property type="match status" value="1"/>
</dbReference>
<dbReference type="Proteomes" id="UP000005801">
    <property type="component" value="Unassembled WGS sequence"/>
</dbReference>
<evidence type="ECO:0000256" key="8">
    <source>
        <dbReference type="ARBA" id="ARBA00023315"/>
    </source>
</evidence>
<dbReference type="eggNOG" id="COG1696">
    <property type="taxonomic scope" value="Bacteria"/>
</dbReference>
<keyword evidence="12" id="KW-1185">Reference proteome</keyword>
<dbReference type="InterPro" id="IPR004299">
    <property type="entry name" value="MBOAT_fam"/>
</dbReference>
<comment type="similarity">
    <text evidence="2 9">Belongs to the membrane-bound acyltransferase family.</text>
</comment>
<dbReference type="PANTHER" id="PTHR13285">
    <property type="entry name" value="ACYLTRANSFERASE"/>
    <property type="match status" value="1"/>
</dbReference>
<evidence type="ECO:0000256" key="10">
    <source>
        <dbReference type="SAM" id="Phobius"/>
    </source>
</evidence>